<feature type="coiled-coil region" evidence="1">
    <location>
        <begin position="219"/>
        <end position="570"/>
    </location>
</feature>
<name>A0A1X6WMI7_9ENTE</name>
<protein>
    <submittedName>
        <fullName evidence="2">DNA double-strand break repair Rad50 ATPase</fullName>
    </submittedName>
</protein>
<dbReference type="AlphaFoldDB" id="A0A1X6WMI7"/>
<accession>A0A1X6WMI7</accession>
<gene>
    <name evidence="2" type="ORF">FM121_05225</name>
</gene>
<evidence type="ECO:0000256" key="1">
    <source>
        <dbReference type="SAM" id="Coils"/>
    </source>
</evidence>
<keyword evidence="3" id="KW-1185">Reference proteome</keyword>
<dbReference type="Proteomes" id="UP000195918">
    <property type="component" value="Unassembled WGS sequence"/>
</dbReference>
<evidence type="ECO:0000313" key="2">
    <source>
        <dbReference type="EMBL" id="SLM85479.1"/>
    </source>
</evidence>
<dbReference type="EMBL" id="FWFD01000008">
    <property type="protein sequence ID" value="SLM85479.1"/>
    <property type="molecule type" value="Genomic_DNA"/>
</dbReference>
<proteinExistence type="predicted"/>
<reference evidence="3" key="1">
    <citation type="submission" date="2017-02" db="EMBL/GenBank/DDBJ databases">
        <authorList>
            <person name="Dridi B."/>
        </authorList>
    </citation>
    <scope>NUCLEOTIDE SEQUENCE [LARGE SCALE GENOMIC DNA]</scope>
    <source>
        <strain evidence="3">bH819</strain>
    </source>
</reference>
<dbReference type="RefSeq" id="WP_086951112.1">
    <property type="nucleotide sequence ID" value="NZ_FWFD01000008.1"/>
</dbReference>
<keyword evidence="1" id="KW-0175">Coiled coil</keyword>
<sequence length="784" mass="91643">MNINNNFNVQGKFYTKERVRAKKSSIIIMPKNSKQEGSSQIKLSLYTNDISKESLLVYILSLLSRWKEISTESILYRAFYDELEGTGIRIFISFSSIYRLSQEEGEVILNKAVLLFNDILKTNAYTTPSNEVDFDDLLCLQEEQQFQKLSNINEEQESNDQDYSFISNNQSTTIEKPDDFNKNTKDHELPQVNDYKEITGLEEKIKEVDSQLLLNEVVNDDNQKEINNLQVILEEKAEQLLSNEKGQKESKKEIVKLEIQIEEMNYQLLSSERIKNDNQKELVKLEKRLKEASTQLLTDETLQEKIQKELIGLEEQLDEATSQLLADEKLQNENQKELKELRKQLDEATSQLLMDEKLQNESQEELHELEKQLKEVNTQLLSNEKLQNENEIKLVELETQLEEADTQLLSDKKLQNMSQKELDELEKLLDEVNGQLLSDKKLQNENQKALIKLEVQLEEANAQLLVDEKLKNKNQKELIKLETELDKTNSQLLADEKIQSENQKEIIKLEVQLEKANNQVLENRRLEDDSQKEVVRLESELEKVTGELLSDENQEELINLETKLMEEEQEPLHDDNLLIENQEKLITLEVNQHEPTKELPHNLLSMKEIDQWNIEKMMSEQAEFSTNTWEQFYESSQNNYDNIKNTVNVKKIKTQPVSVSKTAPENNVIKPLTKEEKTIEDLFLNFDSSETNKTVSIDKQKYNHYINNIKYLDLRWQNYVGNQLESNQTKFQKTFSTYIEDVDVILNEVLSNTQNKKLNKKKVILNIDDLKIIEAYDALSNYLA</sequence>
<evidence type="ECO:0000313" key="3">
    <source>
        <dbReference type="Proteomes" id="UP000195918"/>
    </source>
</evidence>
<organism evidence="2 3">
    <name type="scientific">Vagococcus fluvialis bH819</name>
    <dbReference type="NCBI Taxonomy" id="1255619"/>
    <lineage>
        <taxon>Bacteria</taxon>
        <taxon>Bacillati</taxon>
        <taxon>Bacillota</taxon>
        <taxon>Bacilli</taxon>
        <taxon>Lactobacillales</taxon>
        <taxon>Enterococcaceae</taxon>
        <taxon>Vagococcus</taxon>
    </lineage>
</organism>